<dbReference type="Pfam" id="PF01161">
    <property type="entry name" value="PBP"/>
    <property type="match status" value="1"/>
</dbReference>
<dbReference type="SUPFAM" id="SSF49777">
    <property type="entry name" value="PEBP-like"/>
    <property type="match status" value="1"/>
</dbReference>
<keyword evidence="4" id="KW-1185">Reference proteome</keyword>
<dbReference type="InterPro" id="IPR005247">
    <property type="entry name" value="YbhB_YbcL/LppC-like"/>
</dbReference>
<dbReference type="Proteomes" id="UP000252770">
    <property type="component" value="Unassembled WGS sequence"/>
</dbReference>
<dbReference type="Gene3D" id="3.90.280.10">
    <property type="entry name" value="PEBP-like"/>
    <property type="match status" value="1"/>
</dbReference>
<name>A0A367YWU5_9ACTN</name>
<proteinExistence type="inferred from homology"/>
<dbReference type="PANTHER" id="PTHR30289">
    <property type="entry name" value="UNCHARACTERIZED PROTEIN YBCL-RELATED"/>
    <property type="match status" value="1"/>
</dbReference>
<evidence type="ECO:0000256" key="2">
    <source>
        <dbReference type="SAM" id="MobiDB-lite"/>
    </source>
</evidence>
<evidence type="ECO:0000313" key="3">
    <source>
        <dbReference type="EMBL" id="RCK69989.1"/>
    </source>
</evidence>
<evidence type="ECO:0000256" key="1">
    <source>
        <dbReference type="ARBA" id="ARBA00007120"/>
    </source>
</evidence>
<organism evidence="3 4">
    <name type="scientific">Desertihabitans brevis</name>
    <dbReference type="NCBI Taxonomy" id="2268447"/>
    <lineage>
        <taxon>Bacteria</taxon>
        <taxon>Bacillati</taxon>
        <taxon>Actinomycetota</taxon>
        <taxon>Actinomycetes</taxon>
        <taxon>Propionibacteriales</taxon>
        <taxon>Propionibacteriaceae</taxon>
        <taxon>Desertihabitans</taxon>
    </lineage>
</organism>
<dbReference type="PANTHER" id="PTHR30289:SF1">
    <property type="entry name" value="PEBP (PHOSPHATIDYLETHANOLAMINE-BINDING PROTEIN) FAMILY PROTEIN"/>
    <property type="match status" value="1"/>
</dbReference>
<gene>
    <name evidence="3" type="ORF">DT076_08245</name>
</gene>
<evidence type="ECO:0000313" key="4">
    <source>
        <dbReference type="Proteomes" id="UP000252770"/>
    </source>
</evidence>
<comment type="similarity">
    <text evidence="1">Belongs to the UPF0098 family.</text>
</comment>
<feature type="region of interest" description="Disordered" evidence="2">
    <location>
        <begin position="1"/>
        <end position="20"/>
    </location>
</feature>
<dbReference type="EMBL" id="QOUI01000004">
    <property type="protein sequence ID" value="RCK69989.1"/>
    <property type="molecule type" value="Genomic_DNA"/>
</dbReference>
<protein>
    <submittedName>
        <fullName evidence="3">YbhB/YbcL family Raf kinase inhibitor-like protein</fullName>
    </submittedName>
</protein>
<comment type="caution">
    <text evidence="3">The sequence shown here is derived from an EMBL/GenBank/DDBJ whole genome shotgun (WGS) entry which is preliminary data.</text>
</comment>
<accession>A0A367YWU5</accession>
<dbReference type="InterPro" id="IPR036610">
    <property type="entry name" value="PEBP-like_sf"/>
</dbReference>
<dbReference type="InterPro" id="IPR008914">
    <property type="entry name" value="PEBP"/>
</dbReference>
<reference evidence="3 4" key="1">
    <citation type="submission" date="2018-07" db="EMBL/GenBank/DDBJ databases">
        <title>Desertimonas flava gen. nov. sp. nov.</title>
        <authorList>
            <person name="Liu S."/>
        </authorList>
    </citation>
    <scope>NUCLEOTIDE SEQUENCE [LARGE SCALE GENOMIC DNA]</scope>
    <source>
        <strain evidence="3 4">16Sb5-5</strain>
    </source>
</reference>
<dbReference type="AlphaFoldDB" id="A0A367YWU5"/>
<sequence length="171" mass="18004">MSLERPVAPDPYSLLPATGSFPVSSSSFADGEAMDERHAQTGENVAPDLRWEGVPEGTRSFVVSCFDPDAPTPSGFWHWVLVGVPGDVRSLEPGEVPPGAFSVRNDAGTEGFVGAAPPPGDHPHRYLFAVTALDTDDLGLDASASPAVVHFTMLPHILARGVLTGTYQIPA</sequence>
<dbReference type="CDD" id="cd00865">
    <property type="entry name" value="PEBP_bact_arch"/>
    <property type="match status" value="1"/>
</dbReference>
<dbReference type="RefSeq" id="WP_114126175.1">
    <property type="nucleotide sequence ID" value="NZ_QOUI01000004.1"/>
</dbReference>
<dbReference type="NCBIfam" id="TIGR00481">
    <property type="entry name" value="YbhB/YbcL family Raf kinase inhibitor-like protein"/>
    <property type="match status" value="1"/>
</dbReference>